<accession>A0A2V1IWE9</accession>
<dbReference type="GeneID" id="93425320"/>
<reference evidence="11" key="1">
    <citation type="submission" date="2018-02" db="EMBL/GenBank/DDBJ databases">
        <authorList>
            <person name="Clavel T."/>
            <person name="Strowig T."/>
        </authorList>
    </citation>
    <scope>NUCLEOTIDE SEQUENCE [LARGE SCALE GENOMIC DNA]</scope>
    <source>
        <strain evidence="11">DSM 100764</strain>
    </source>
</reference>
<evidence type="ECO:0000256" key="2">
    <source>
        <dbReference type="ARBA" id="ARBA00007357"/>
    </source>
</evidence>
<comment type="cofactor">
    <cofactor evidence="1">
        <name>Zn(2+)</name>
        <dbReference type="ChEBI" id="CHEBI:29105"/>
    </cofactor>
</comment>
<evidence type="ECO:0000259" key="8">
    <source>
        <dbReference type="Pfam" id="PF01431"/>
    </source>
</evidence>
<dbReference type="EMBL" id="PUBV01000002">
    <property type="protein sequence ID" value="PWB09378.1"/>
    <property type="molecule type" value="Genomic_DNA"/>
</dbReference>
<evidence type="ECO:0000256" key="4">
    <source>
        <dbReference type="ARBA" id="ARBA00022723"/>
    </source>
</evidence>
<dbReference type="GO" id="GO:0004222">
    <property type="term" value="F:metalloendopeptidase activity"/>
    <property type="evidence" value="ECO:0007669"/>
    <property type="project" value="InterPro"/>
</dbReference>
<dbReference type="PRINTS" id="PR00786">
    <property type="entry name" value="NEPRILYSIN"/>
</dbReference>
<name>A0A2V1IWE9_9BACT</name>
<dbReference type="Gene3D" id="1.10.1380.10">
    <property type="entry name" value="Neutral endopeptidase , domain2"/>
    <property type="match status" value="1"/>
</dbReference>
<keyword evidence="7" id="KW-0482">Metalloprotease</keyword>
<dbReference type="InterPro" id="IPR042089">
    <property type="entry name" value="Peptidase_M13_dom_2"/>
</dbReference>
<comment type="caution">
    <text evidence="10">The sequence shown here is derived from an EMBL/GenBank/DDBJ whole genome shotgun (WGS) entry which is preliminary data.</text>
</comment>
<keyword evidence="3" id="KW-0645">Protease</keyword>
<dbReference type="InterPro" id="IPR008753">
    <property type="entry name" value="Peptidase_M13_N"/>
</dbReference>
<feature type="domain" description="Peptidase M13 N-terminal" evidence="9">
    <location>
        <begin position="42"/>
        <end position="420"/>
    </location>
</feature>
<organism evidence="10 11">
    <name type="scientific">Paramuribaculum intestinale</name>
    <dbReference type="NCBI Taxonomy" id="2094151"/>
    <lineage>
        <taxon>Bacteria</taxon>
        <taxon>Pseudomonadati</taxon>
        <taxon>Bacteroidota</taxon>
        <taxon>Bacteroidia</taxon>
        <taxon>Bacteroidales</taxon>
        <taxon>Muribaculaceae</taxon>
        <taxon>Paramuribaculum</taxon>
    </lineage>
</organism>
<dbReference type="GO" id="GO:0016485">
    <property type="term" value="P:protein processing"/>
    <property type="evidence" value="ECO:0007669"/>
    <property type="project" value="TreeGrafter"/>
</dbReference>
<proteinExistence type="inferred from homology"/>
<evidence type="ECO:0000256" key="6">
    <source>
        <dbReference type="ARBA" id="ARBA00022833"/>
    </source>
</evidence>
<dbReference type="SUPFAM" id="SSF55486">
    <property type="entry name" value="Metalloproteases ('zincins'), catalytic domain"/>
    <property type="match status" value="1"/>
</dbReference>
<dbReference type="Pfam" id="PF01431">
    <property type="entry name" value="Peptidase_M13"/>
    <property type="match status" value="1"/>
</dbReference>
<evidence type="ECO:0000256" key="3">
    <source>
        <dbReference type="ARBA" id="ARBA00022670"/>
    </source>
</evidence>
<dbReference type="PROSITE" id="PS51257">
    <property type="entry name" value="PROKAR_LIPOPROTEIN"/>
    <property type="match status" value="1"/>
</dbReference>
<dbReference type="Pfam" id="PF05649">
    <property type="entry name" value="Peptidase_M13_N"/>
    <property type="match status" value="1"/>
</dbReference>
<evidence type="ECO:0000256" key="1">
    <source>
        <dbReference type="ARBA" id="ARBA00001947"/>
    </source>
</evidence>
<protein>
    <submittedName>
        <fullName evidence="10">M13 family peptidase</fullName>
    </submittedName>
</protein>
<evidence type="ECO:0000256" key="7">
    <source>
        <dbReference type="ARBA" id="ARBA00023049"/>
    </source>
</evidence>
<dbReference type="InterPro" id="IPR024079">
    <property type="entry name" value="MetalloPept_cat_dom_sf"/>
</dbReference>
<feature type="domain" description="Peptidase M13 C-terminal" evidence="8">
    <location>
        <begin position="473"/>
        <end position="678"/>
    </location>
</feature>
<dbReference type="RefSeq" id="WP_107035000.1">
    <property type="nucleotide sequence ID" value="NZ_CAONGC010000021.1"/>
</dbReference>
<dbReference type="AlphaFoldDB" id="A0A2V1IWE9"/>
<evidence type="ECO:0000313" key="11">
    <source>
        <dbReference type="Proteomes" id="UP000244925"/>
    </source>
</evidence>
<dbReference type="PANTHER" id="PTHR11733">
    <property type="entry name" value="ZINC METALLOPROTEASE FAMILY M13 NEPRILYSIN-RELATED"/>
    <property type="match status" value="1"/>
</dbReference>
<keyword evidence="6" id="KW-0862">Zinc</keyword>
<evidence type="ECO:0000256" key="5">
    <source>
        <dbReference type="ARBA" id="ARBA00022801"/>
    </source>
</evidence>
<dbReference type="InterPro" id="IPR000718">
    <property type="entry name" value="Peptidase_M13"/>
</dbReference>
<dbReference type="Proteomes" id="UP000244925">
    <property type="component" value="Unassembled WGS sequence"/>
</dbReference>
<dbReference type="InterPro" id="IPR018497">
    <property type="entry name" value="Peptidase_M13_C"/>
</dbReference>
<comment type="similarity">
    <text evidence="2">Belongs to the peptidase M13 family.</text>
</comment>
<keyword evidence="11" id="KW-1185">Reference proteome</keyword>
<keyword evidence="4" id="KW-0479">Metal-binding</keyword>
<evidence type="ECO:0000259" key="9">
    <source>
        <dbReference type="Pfam" id="PF05649"/>
    </source>
</evidence>
<dbReference type="Gene3D" id="3.40.390.10">
    <property type="entry name" value="Collagenase (Catalytic Domain)"/>
    <property type="match status" value="1"/>
</dbReference>
<sequence length="681" mass="76311">MLKPKTVIALTAVTALALGGCSKSEHLKSLDANLINDSIPAGTDFYEHVTQRWQEAHPLTAEYSRYGQFNVLNDSSEARVKDIITGLAATNPEPGTVAFKVSTIYNQAMDSARRNAEGAAPIRAGLDKIENTPHEGMADLFLWFQKEYGSPFMGAGPMENMVNSDEYAMYLSGGSMGLNDRDYYLENDPRNTEVREAYRKLISSQLTNAGFSADTAARIMNTVMEIETAMARDAKTREESRDIQAMYNPRSFESLKKDYPAVPWDRFFVETMDIATPIDTIIVTDPKSMARANALMSTLTDRQIKDYYLWKYVSGASGYLSDAFADASFEFYKVLSGAQEQRPRWKRALSATEGAMGEAVGQLYVEKYFPESSKQYMLGLVENLRTALGQHIDSLTWMSDATKARAREKLAAFTVKIGYPDKWKDYSSMEIDPEKSYYDNMHEVSMWHTRDMLSKWGKPVDRTEWGMTPQTVNAYYNPLANEIVFPAAILQAPFFDPASSDAENYGGIGVVIGHEMTHGFDDQGRHFDAKGNMTDWWEPQDAEAFKALTDKLVKQFDAVEVLPGLNANGAYTLGENIADQGGLRVAMTAFLNSQKQKGVDVATARIDGFTPAQVFYLNYANLWAQNIREAEMRSLTQGDVHSLGKNRVNVTLRNIGPFFEAFSITEGQPMYRPAEERVTIW</sequence>
<dbReference type="PANTHER" id="PTHR11733:SF167">
    <property type="entry name" value="FI17812P1-RELATED"/>
    <property type="match status" value="1"/>
</dbReference>
<gene>
    <name evidence="10" type="ORF">C5O25_01685</name>
</gene>
<dbReference type="PROSITE" id="PS51885">
    <property type="entry name" value="NEPRILYSIN"/>
    <property type="match status" value="1"/>
</dbReference>
<dbReference type="GO" id="GO:0005886">
    <property type="term" value="C:plasma membrane"/>
    <property type="evidence" value="ECO:0007669"/>
    <property type="project" value="TreeGrafter"/>
</dbReference>
<evidence type="ECO:0000313" key="10">
    <source>
        <dbReference type="EMBL" id="PWB09378.1"/>
    </source>
</evidence>
<keyword evidence="5" id="KW-0378">Hydrolase</keyword>
<dbReference type="GO" id="GO:0046872">
    <property type="term" value="F:metal ion binding"/>
    <property type="evidence" value="ECO:0007669"/>
    <property type="project" value="UniProtKB-KW"/>
</dbReference>
<dbReference type="CDD" id="cd08662">
    <property type="entry name" value="M13"/>
    <property type="match status" value="1"/>
</dbReference>